<keyword evidence="4" id="KW-0949">S-adenosyl-L-methionine</keyword>
<evidence type="ECO:0000256" key="3">
    <source>
        <dbReference type="ARBA" id="ARBA00022679"/>
    </source>
</evidence>
<dbReference type="Pfam" id="PF05724">
    <property type="entry name" value="TPMT"/>
    <property type="match status" value="1"/>
</dbReference>
<organism evidence="5 6">
    <name type="scientific">Cloacibacterium rupense</name>
    <dbReference type="NCBI Taxonomy" id="517423"/>
    <lineage>
        <taxon>Bacteria</taxon>
        <taxon>Pseudomonadati</taxon>
        <taxon>Bacteroidota</taxon>
        <taxon>Flavobacteriia</taxon>
        <taxon>Flavobacteriales</taxon>
        <taxon>Weeksellaceae</taxon>
    </lineage>
</organism>
<dbReference type="Proteomes" id="UP000620064">
    <property type="component" value="Unassembled WGS sequence"/>
</dbReference>
<dbReference type="PANTHER" id="PTHR32183">
    <property type="match status" value="1"/>
</dbReference>
<evidence type="ECO:0000256" key="1">
    <source>
        <dbReference type="ARBA" id="ARBA00022553"/>
    </source>
</evidence>
<dbReference type="PANTHER" id="PTHR32183:SF11">
    <property type="entry name" value="THIOL METHYLTRANSFERASE 2-RELATED"/>
    <property type="match status" value="1"/>
</dbReference>
<dbReference type="PROSITE" id="PS51585">
    <property type="entry name" value="SAM_MT_TPMT"/>
    <property type="match status" value="1"/>
</dbReference>
<comment type="caution">
    <text evidence="5">The sequence shown here is derived from an EMBL/GenBank/DDBJ whole genome shotgun (WGS) entry which is preliminary data.</text>
</comment>
<protein>
    <submittedName>
        <fullName evidence="5">SAM-dependent methyltransferase</fullName>
    </submittedName>
</protein>
<dbReference type="InterPro" id="IPR029063">
    <property type="entry name" value="SAM-dependent_MTases_sf"/>
</dbReference>
<dbReference type="GO" id="GO:0008168">
    <property type="term" value="F:methyltransferase activity"/>
    <property type="evidence" value="ECO:0007669"/>
    <property type="project" value="UniProtKB-KW"/>
</dbReference>
<accession>A0ABQ2NJX3</accession>
<dbReference type="SUPFAM" id="SSF53335">
    <property type="entry name" value="S-adenosyl-L-methionine-dependent methyltransferases"/>
    <property type="match status" value="1"/>
</dbReference>
<proteinExistence type="predicted"/>
<keyword evidence="1" id="KW-0597">Phosphoprotein</keyword>
<evidence type="ECO:0000313" key="6">
    <source>
        <dbReference type="Proteomes" id="UP000620064"/>
    </source>
</evidence>
<dbReference type="InterPro" id="IPR008854">
    <property type="entry name" value="TPMT"/>
</dbReference>
<dbReference type="CDD" id="cd02440">
    <property type="entry name" value="AdoMet_MTases"/>
    <property type="match status" value="1"/>
</dbReference>
<evidence type="ECO:0000256" key="4">
    <source>
        <dbReference type="ARBA" id="ARBA00022691"/>
    </source>
</evidence>
<dbReference type="EMBL" id="BMLV01000002">
    <property type="protein sequence ID" value="GGP03869.1"/>
    <property type="molecule type" value="Genomic_DNA"/>
</dbReference>
<reference evidence="6" key="1">
    <citation type="journal article" date="2019" name="Int. J. Syst. Evol. Microbiol.">
        <title>The Global Catalogue of Microorganisms (GCM) 10K type strain sequencing project: providing services to taxonomists for standard genome sequencing and annotation.</title>
        <authorList>
            <consortium name="The Broad Institute Genomics Platform"/>
            <consortium name="The Broad Institute Genome Sequencing Center for Infectious Disease"/>
            <person name="Wu L."/>
            <person name="Ma J."/>
        </authorList>
    </citation>
    <scope>NUCLEOTIDE SEQUENCE [LARGE SCALE GENOMIC DNA]</scope>
    <source>
        <strain evidence="6">CGMCC 1.7656</strain>
    </source>
</reference>
<evidence type="ECO:0000313" key="5">
    <source>
        <dbReference type="EMBL" id="GGP03869.1"/>
    </source>
</evidence>
<gene>
    <name evidence="5" type="primary">tpm</name>
    <name evidence="5" type="ORF">GCM10010992_13920</name>
</gene>
<keyword evidence="3" id="KW-0808">Transferase</keyword>
<name>A0ABQ2NJX3_9FLAO</name>
<dbReference type="RefSeq" id="WP_229663395.1">
    <property type="nucleotide sequence ID" value="NZ_BMLV01000002.1"/>
</dbReference>
<dbReference type="GO" id="GO:0032259">
    <property type="term" value="P:methylation"/>
    <property type="evidence" value="ECO:0007669"/>
    <property type="project" value="UniProtKB-KW"/>
</dbReference>
<evidence type="ECO:0000256" key="2">
    <source>
        <dbReference type="ARBA" id="ARBA00022603"/>
    </source>
</evidence>
<sequence length="193" mass="22465">MRNFDQEYWNNKWENSQIGWDIGSASTAISEYFLQVENKGLKILIPGCGNAHEAELLLKEGFKDITLLDISPKACELISKKFSEDEVEIICGDFFAHHGKYDLIVEQTFFCALDPKLRREYVKKMHELLAENGKIVGLLFDRDFEGTTPPFGGTEEEYRSLFNEKFEIRTLERCYNSIKPRENTEVFINFSKR</sequence>
<keyword evidence="6" id="KW-1185">Reference proteome</keyword>
<keyword evidence="2 5" id="KW-0489">Methyltransferase</keyword>
<dbReference type="Gene3D" id="3.40.50.150">
    <property type="entry name" value="Vaccinia Virus protein VP39"/>
    <property type="match status" value="1"/>
</dbReference>